<evidence type="ECO:0000256" key="2">
    <source>
        <dbReference type="SAM" id="MobiDB-lite"/>
    </source>
</evidence>
<accession>A0A919U625</accession>
<feature type="transmembrane region" description="Helical" evidence="3">
    <location>
        <begin position="75"/>
        <end position="98"/>
    </location>
</feature>
<dbReference type="GO" id="GO:0006465">
    <property type="term" value="P:signal peptide processing"/>
    <property type="evidence" value="ECO:0007669"/>
    <property type="project" value="UniProtKB-UniRule"/>
</dbReference>
<keyword evidence="3" id="KW-0812">Transmembrane</keyword>
<evidence type="ECO:0000256" key="3">
    <source>
        <dbReference type="SAM" id="Phobius"/>
    </source>
</evidence>
<keyword evidence="5" id="KW-1185">Reference proteome</keyword>
<dbReference type="NCBIfam" id="TIGR02228">
    <property type="entry name" value="sigpep_I_arch"/>
    <property type="match status" value="1"/>
</dbReference>
<feature type="compositionally biased region" description="Gly residues" evidence="2">
    <location>
        <begin position="32"/>
        <end position="47"/>
    </location>
</feature>
<protein>
    <recommendedName>
        <fullName evidence="1">Signal peptidase I</fullName>
        <ecNumber evidence="1">3.4.21.89</ecNumber>
    </recommendedName>
</protein>
<dbReference type="GO" id="GO:0004252">
    <property type="term" value="F:serine-type endopeptidase activity"/>
    <property type="evidence" value="ECO:0007669"/>
    <property type="project" value="UniProtKB-UniRule"/>
</dbReference>
<dbReference type="InterPro" id="IPR001733">
    <property type="entry name" value="Peptidase_S26B"/>
</dbReference>
<dbReference type="AlphaFoldDB" id="A0A919U625"/>
<reference evidence="4" key="1">
    <citation type="submission" date="2021-01" db="EMBL/GenBank/DDBJ databases">
        <title>Whole genome shotgun sequence of Cellulomonas pakistanensis NBRC 110800.</title>
        <authorList>
            <person name="Komaki H."/>
            <person name="Tamura T."/>
        </authorList>
    </citation>
    <scope>NUCLEOTIDE SEQUENCE</scope>
    <source>
        <strain evidence="4">NBRC 110800</strain>
    </source>
</reference>
<dbReference type="GO" id="GO:0009003">
    <property type="term" value="F:signal peptidase activity"/>
    <property type="evidence" value="ECO:0007669"/>
    <property type="project" value="UniProtKB-EC"/>
</dbReference>
<dbReference type="InterPro" id="IPR019533">
    <property type="entry name" value="Peptidase_S26"/>
</dbReference>
<proteinExistence type="predicted"/>
<evidence type="ECO:0000313" key="5">
    <source>
        <dbReference type="Proteomes" id="UP000642125"/>
    </source>
</evidence>
<keyword evidence="3" id="KW-1133">Transmembrane helix</keyword>
<organism evidence="4 5">
    <name type="scientific">Cellulomonas pakistanensis</name>
    <dbReference type="NCBI Taxonomy" id="992287"/>
    <lineage>
        <taxon>Bacteria</taxon>
        <taxon>Bacillati</taxon>
        <taxon>Actinomycetota</taxon>
        <taxon>Actinomycetes</taxon>
        <taxon>Micrococcales</taxon>
        <taxon>Cellulomonadaceae</taxon>
        <taxon>Cellulomonas</taxon>
    </lineage>
</organism>
<sequence>MTGLHTAPAPATDPATATAPVPVATRRDRGASGPGARSGGARAGSGGAPARSGAEQARSGGDRARDAARLAQRGVLDLAAVLGALSIVVSVLCLLLGIRPAVVISGSMEPGIPVGSLTVARTVPAEQVGVGDVVTVPRTDGDGLVTHRVVGTAPADDGRSTVLELQGDANRDPDLRPYVVTEVGHVLTTVPGVGTLVQLLQQNVAAAVAVLLVVTVLVTAPVGRAGGRRSAG</sequence>
<comment type="caution">
    <text evidence="4">The sequence shown here is derived from an EMBL/GenBank/DDBJ whole genome shotgun (WGS) entry which is preliminary data.</text>
</comment>
<dbReference type="CDD" id="cd06530">
    <property type="entry name" value="S26_SPase_I"/>
    <property type="match status" value="1"/>
</dbReference>
<dbReference type="EMBL" id="BONO01000013">
    <property type="protein sequence ID" value="GIG36579.1"/>
    <property type="molecule type" value="Genomic_DNA"/>
</dbReference>
<dbReference type="EC" id="3.4.21.89" evidence="1"/>
<feature type="compositionally biased region" description="Low complexity" evidence="2">
    <location>
        <begin position="1"/>
        <end position="24"/>
    </location>
</feature>
<feature type="region of interest" description="Disordered" evidence="2">
    <location>
        <begin position="1"/>
        <end position="65"/>
    </location>
</feature>
<evidence type="ECO:0000256" key="1">
    <source>
        <dbReference type="NCBIfam" id="TIGR02228"/>
    </source>
</evidence>
<name>A0A919U625_9CELL</name>
<keyword evidence="3" id="KW-0472">Membrane</keyword>
<dbReference type="RefSeq" id="WP_203668601.1">
    <property type="nucleotide sequence ID" value="NZ_BONO01000013.1"/>
</dbReference>
<feature type="transmembrane region" description="Helical" evidence="3">
    <location>
        <begin position="204"/>
        <end position="223"/>
    </location>
</feature>
<feature type="compositionally biased region" description="Low complexity" evidence="2">
    <location>
        <begin position="48"/>
        <end position="59"/>
    </location>
</feature>
<dbReference type="GO" id="GO:0016020">
    <property type="term" value="C:membrane"/>
    <property type="evidence" value="ECO:0007669"/>
    <property type="project" value="UniProtKB-UniRule"/>
</dbReference>
<gene>
    <name evidence="4" type="ORF">Cpa01nite_19600</name>
</gene>
<evidence type="ECO:0000313" key="4">
    <source>
        <dbReference type="EMBL" id="GIG36579.1"/>
    </source>
</evidence>
<dbReference type="Proteomes" id="UP000642125">
    <property type="component" value="Unassembled WGS sequence"/>
</dbReference>